<dbReference type="EMBL" id="CP040004">
    <property type="protein sequence ID" value="QCT42079.1"/>
    <property type="molecule type" value="Genomic_DNA"/>
</dbReference>
<dbReference type="CDD" id="cd05233">
    <property type="entry name" value="SDR_c"/>
    <property type="match status" value="1"/>
</dbReference>
<protein>
    <submittedName>
        <fullName evidence="3">SDR family oxidoreductase</fullName>
    </submittedName>
</protein>
<proteinExistence type="inferred from homology"/>
<dbReference type="Proteomes" id="UP000310639">
    <property type="component" value="Chromosome"/>
</dbReference>
<evidence type="ECO:0000256" key="2">
    <source>
        <dbReference type="ARBA" id="ARBA00023002"/>
    </source>
</evidence>
<name>A0A4P9A2U5_9BACT</name>
<dbReference type="PANTHER" id="PTHR43008:SF4">
    <property type="entry name" value="CHAIN DEHYDROGENASE, PUTATIVE (AFU_ORTHOLOGUE AFUA_4G08710)-RELATED"/>
    <property type="match status" value="1"/>
</dbReference>
<sequence length="222" mass="24456">MHIILGGTSGLGLEMARQLRESGKRVLVLGKTHNAQEHGEGFPLDVYYPEQVEAAPARIEQILGGDAIEQFVWAAGYGWRGNFEDQLDARSMAEVNFAGALPLVQWAWRKMARQHQKSVLTIIGSTSSVKARGDEAVYVATKHAQAGLARSLGMQADEQKLPVKVALFLPGAMKTPFWNGRELPVDYLFFNDPAKVAAHIINAVNHQQQPFLEWALPKGTLT</sequence>
<gene>
    <name evidence="3" type="ORF">FBF37_01145</name>
</gene>
<organism evidence="3 4">
    <name type="scientific">Candidatus Nanosynbacter featherlites</name>
    <dbReference type="NCBI Taxonomy" id="2572088"/>
    <lineage>
        <taxon>Bacteria</taxon>
        <taxon>Candidatus Saccharimonadota</taxon>
        <taxon>Candidatus Saccharimonadia</taxon>
        <taxon>Candidatus Nanosynbacterales</taxon>
        <taxon>Candidatus Nanosynbacteraceae</taxon>
        <taxon>Candidatus Nanosynbacter</taxon>
    </lineage>
</organism>
<dbReference type="PRINTS" id="PR00081">
    <property type="entry name" value="GDHRDH"/>
</dbReference>
<evidence type="ECO:0000256" key="1">
    <source>
        <dbReference type="ARBA" id="ARBA00006484"/>
    </source>
</evidence>
<dbReference type="Pfam" id="PF00106">
    <property type="entry name" value="adh_short"/>
    <property type="match status" value="1"/>
</dbReference>
<dbReference type="KEGG" id="nft:FBF37_01145"/>
<evidence type="ECO:0000313" key="4">
    <source>
        <dbReference type="Proteomes" id="UP000310639"/>
    </source>
</evidence>
<dbReference type="SUPFAM" id="SSF51735">
    <property type="entry name" value="NAD(P)-binding Rossmann-fold domains"/>
    <property type="match status" value="1"/>
</dbReference>
<dbReference type="Gene3D" id="3.40.50.720">
    <property type="entry name" value="NAD(P)-binding Rossmann-like Domain"/>
    <property type="match status" value="1"/>
</dbReference>
<dbReference type="InterPro" id="IPR002347">
    <property type="entry name" value="SDR_fam"/>
</dbReference>
<keyword evidence="4" id="KW-1185">Reference proteome</keyword>
<evidence type="ECO:0000313" key="3">
    <source>
        <dbReference type="EMBL" id="QCT42079.1"/>
    </source>
</evidence>
<keyword evidence="2" id="KW-0560">Oxidoreductase</keyword>
<dbReference type="GO" id="GO:0050664">
    <property type="term" value="F:oxidoreductase activity, acting on NAD(P)H, oxygen as acceptor"/>
    <property type="evidence" value="ECO:0007669"/>
    <property type="project" value="TreeGrafter"/>
</dbReference>
<dbReference type="OrthoDB" id="9775296at2"/>
<comment type="similarity">
    <text evidence="1">Belongs to the short-chain dehydrogenases/reductases (SDR) family.</text>
</comment>
<dbReference type="AlphaFoldDB" id="A0A4P9A2U5"/>
<dbReference type="InterPro" id="IPR036291">
    <property type="entry name" value="NAD(P)-bd_dom_sf"/>
</dbReference>
<dbReference type="RefSeq" id="WP_138078682.1">
    <property type="nucleotide sequence ID" value="NZ_CP040004.1"/>
</dbReference>
<dbReference type="PANTHER" id="PTHR43008">
    <property type="entry name" value="BENZIL REDUCTASE"/>
    <property type="match status" value="1"/>
</dbReference>
<accession>A0A4P9A2U5</accession>
<reference evidence="3 4" key="1">
    <citation type="submission" date="2019-04" db="EMBL/GenBank/DDBJ databases">
        <title>Saccharibacteria TM7 genomes.</title>
        <authorList>
            <person name="Bor B."/>
            <person name="He X."/>
            <person name="Chen T."/>
            <person name="Dewhirst F.E."/>
        </authorList>
    </citation>
    <scope>NUCLEOTIDE SEQUENCE [LARGE SCALE GENOMIC DNA]</scope>
    <source>
        <strain evidence="3 4">BB001</strain>
    </source>
</reference>